<keyword evidence="1" id="KW-0812">Transmembrane</keyword>
<dbReference type="AlphaFoldDB" id="A0A1G1Y637"/>
<evidence type="ECO:0000256" key="1">
    <source>
        <dbReference type="SAM" id="Phobius"/>
    </source>
</evidence>
<reference evidence="2 3" key="1">
    <citation type="journal article" date="2016" name="Nat. Commun.">
        <title>Thousands of microbial genomes shed light on interconnected biogeochemical processes in an aquifer system.</title>
        <authorList>
            <person name="Anantharaman K."/>
            <person name="Brown C.T."/>
            <person name="Hug L.A."/>
            <person name="Sharon I."/>
            <person name="Castelle C.J."/>
            <person name="Probst A.J."/>
            <person name="Thomas B.C."/>
            <person name="Singh A."/>
            <person name="Wilkins M.J."/>
            <person name="Karaoz U."/>
            <person name="Brodie E.L."/>
            <person name="Williams K.H."/>
            <person name="Hubbard S.S."/>
            <person name="Banfield J.F."/>
        </authorList>
    </citation>
    <scope>NUCLEOTIDE SEQUENCE [LARGE SCALE GENOMIC DNA]</scope>
</reference>
<dbReference type="EMBL" id="MHIH01000060">
    <property type="protein sequence ID" value="OGY47017.1"/>
    <property type="molecule type" value="Genomic_DNA"/>
</dbReference>
<name>A0A1G1Y637_9BACT</name>
<keyword evidence="1" id="KW-1133">Transmembrane helix</keyword>
<keyword evidence="1" id="KW-0472">Membrane</keyword>
<feature type="transmembrane region" description="Helical" evidence="1">
    <location>
        <begin position="7"/>
        <end position="30"/>
    </location>
</feature>
<comment type="caution">
    <text evidence="2">The sequence shown here is derived from an EMBL/GenBank/DDBJ whole genome shotgun (WGS) entry which is preliminary data.</text>
</comment>
<feature type="transmembrane region" description="Helical" evidence="1">
    <location>
        <begin position="36"/>
        <end position="54"/>
    </location>
</feature>
<gene>
    <name evidence="2" type="ORF">A3J62_00530</name>
</gene>
<evidence type="ECO:0000313" key="3">
    <source>
        <dbReference type="Proteomes" id="UP000178747"/>
    </source>
</evidence>
<dbReference type="Proteomes" id="UP000178747">
    <property type="component" value="Unassembled WGS sequence"/>
</dbReference>
<organism evidence="2 3">
    <name type="scientific">Candidatus Buchananbacteria bacterium RIFCSPHIGHO2_02_FULL_38_8</name>
    <dbReference type="NCBI Taxonomy" id="1797538"/>
    <lineage>
        <taxon>Bacteria</taxon>
        <taxon>Candidatus Buchananiibacteriota</taxon>
    </lineage>
</organism>
<accession>A0A1G1Y637</accession>
<feature type="transmembrane region" description="Helical" evidence="1">
    <location>
        <begin position="144"/>
        <end position="166"/>
    </location>
</feature>
<protein>
    <submittedName>
        <fullName evidence="2">Uncharacterized protein</fullName>
    </submittedName>
</protein>
<proteinExistence type="predicted"/>
<feature type="transmembrane region" description="Helical" evidence="1">
    <location>
        <begin position="212"/>
        <end position="240"/>
    </location>
</feature>
<sequence>MRRQIKLVIGLAIEVFLLIFILIVVLVGILGIFFPILPGLVLIGVAVGFYLLLLRNEKNKITRFIHTYVVKLKPILHSLKNNKISMGLIKKIKNKKKEKIKEEILKQGLILFGFNLVLTLALFFALTAVTVLASLFVWQGIIMAFLPLIVIFLFAATCAIIWYRFGQILGQKFKKKKILYAGLVVVISIIPLLLVLLFLAAIMISLKTFSDPLIIAFLGTVFVTILAVVFEVLIVSLGVVTQR</sequence>
<feature type="transmembrane region" description="Helical" evidence="1">
    <location>
        <begin position="178"/>
        <end position="206"/>
    </location>
</feature>
<evidence type="ECO:0000313" key="2">
    <source>
        <dbReference type="EMBL" id="OGY47017.1"/>
    </source>
</evidence>
<feature type="transmembrane region" description="Helical" evidence="1">
    <location>
        <begin position="109"/>
        <end position="138"/>
    </location>
</feature>